<dbReference type="InterPro" id="IPR003709">
    <property type="entry name" value="VanY-like_core_dom"/>
</dbReference>
<feature type="domain" description="D-alanyl-D-alanine carboxypeptidase-like core" evidence="2">
    <location>
        <begin position="112"/>
        <end position="240"/>
    </location>
</feature>
<accession>A0A921JDI8</accession>
<gene>
    <name evidence="3" type="ORF">K8V35_09520</name>
</gene>
<feature type="compositionally biased region" description="Acidic residues" evidence="1">
    <location>
        <begin position="45"/>
        <end position="62"/>
    </location>
</feature>
<sequence>ANIGSQCLAIPPGVFWEEITERSTKEKKLKKKEKEEKSAGAAKEIEEEEEEEVVEEEEEEEQMQQVQISEEDLFYDSHIYRLVDKNHALAEDYVPSDLVTVDVRVVYEDGANQLRQIAAQALSNLFAAADNDGITLYADSGYRSYDTQAGLYNSYVERSGEAEANRYSAQPGHSEHQTGLTMDVTSESANFQLLQSFGDTEEGIWVEENAHRYGFIISYPEGTEEITGYMYEPWHLRFLGISLATEVYESGLTYQEYLMERGFDIE</sequence>
<dbReference type="Pfam" id="PF02557">
    <property type="entry name" value="VanY"/>
    <property type="match status" value="1"/>
</dbReference>
<reference evidence="3" key="2">
    <citation type="submission" date="2021-09" db="EMBL/GenBank/DDBJ databases">
        <authorList>
            <person name="Gilroy R."/>
        </authorList>
    </citation>
    <scope>NUCLEOTIDE SEQUENCE</scope>
    <source>
        <strain evidence="3">6019</strain>
    </source>
</reference>
<dbReference type="CDD" id="cd14852">
    <property type="entry name" value="LD-carboxypeptidase"/>
    <property type="match status" value="1"/>
</dbReference>
<dbReference type="InterPro" id="IPR052179">
    <property type="entry name" value="DD-CPase-like"/>
</dbReference>
<evidence type="ECO:0000256" key="1">
    <source>
        <dbReference type="SAM" id="MobiDB-lite"/>
    </source>
</evidence>
<dbReference type="EMBL" id="DYYI01000107">
    <property type="protein sequence ID" value="HJE20579.1"/>
    <property type="molecule type" value="Genomic_DNA"/>
</dbReference>
<reference evidence="3" key="1">
    <citation type="journal article" date="2021" name="PeerJ">
        <title>Extensive microbial diversity within the chicken gut microbiome revealed by metagenomics and culture.</title>
        <authorList>
            <person name="Gilroy R."/>
            <person name="Ravi A."/>
            <person name="Getino M."/>
            <person name="Pursley I."/>
            <person name="Horton D.L."/>
            <person name="Alikhan N.F."/>
            <person name="Baker D."/>
            <person name="Gharbi K."/>
            <person name="Hall N."/>
            <person name="Watson M."/>
            <person name="Adriaenssens E.M."/>
            <person name="Foster-Nyarko E."/>
            <person name="Jarju S."/>
            <person name="Secka A."/>
            <person name="Antonio M."/>
            <person name="Oren A."/>
            <person name="Chaudhuri R.R."/>
            <person name="La Ragione R."/>
            <person name="Hildebrand F."/>
            <person name="Pallen M.J."/>
        </authorList>
    </citation>
    <scope>NUCLEOTIDE SEQUENCE</scope>
    <source>
        <strain evidence="3">6019</strain>
    </source>
</reference>
<comment type="caution">
    <text evidence="3">The sequence shown here is derived from an EMBL/GenBank/DDBJ whole genome shotgun (WGS) entry which is preliminary data.</text>
</comment>
<name>A0A921JDI8_9STAP</name>
<evidence type="ECO:0000313" key="3">
    <source>
        <dbReference type="EMBL" id="HJE20579.1"/>
    </source>
</evidence>
<dbReference type="Proteomes" id="UP000763505">
    <property type="component" value="Unassembled WGS sequence"/>
</dbReference>
<dbReference type="GO" id="GO:0006508">
    <property type="term" value="P:proteolysis"/>
    <property type="evidence" value="ECO:0007669"/>
    <property type="project" value="InterPro"/>
</dbReference>
<proteinExistence type="predicted"/>
<evidence type="ECO:0000259" key="2">
    <source>
        <dbReference type="Pfam" id="PF02557"/>
    </source>
</evidence>
<protein>
    <submittedName>
        <fullName evidence="3">M15 family metallopeptidase</fullName>
    </submittedName>
</protein>
<dbReference type="GO" id="GO:0008233">
    <property type="term" value="F:peptidase activity"/>
    <property type="evidence" value="ECO:0007669"/>
    <property type="project" value="InterPro"/>
</dbReference>
<dbReference type="SUPFAM" id="SSF55166">
    <property type="entry name" value="Hedgehog/DD-peptidase"/>
    <property type="match status" value="1"/>
</dbReference>
<feature type="compositionally biased region" description="Basic and acidic residues" evidence="1">
    <location>
        <begin position="24"/>
        <end position="38"/>
    </location>
</feature>
<dbReference type="InterPro" id="IPR058193">
    <property type="entry name" value="VanY/YodJ_core_dom"/>
</dbReference>
<organism evidence="3 4">
    <name type="scientific">Aliicoccus persicus</name>
    <dbReference type="NCBI Taxonomy" id="930138"/>
    <lineage>
        <taxon>Bacteria</taxon>
        <taxon>Bacillati</taxon>
        <taxon>Bacillota</taxon>
        <taxon>Bacilli</taxon>
        <taxon>Bacillales</taxon>
        <taxon>Staphylococcaceae</taxon>
        <taxon>Aliicoccus</taxon>
    </lineage>
</organism>
<feature type="region of interest" description="Disordered" evidence="1">
    <location>
        <begin position="24"/>
        <end position="64"/>
    </location>
</feature>
<dbReference type="Gene3D" id="3.30.1380.10">
    <property type="match status" value="1"/>
</dbReference>
<dbReference type="InterPro" id="IPR009045">
    <property type="entry name" value="Zn_M74/Hedgehog-like"/>
</dbReference>
<dbReference type="AlphaFoldDB" id="A0A921JDI8"/>
<dbReference type="PANTHER" id="PTHR34385">
    <property type="entry name" value="D-ALANYL-D-ALANINE CARBOXYPEPTIDASE"/>
    <property type="match status" value="1"/>
</dbReference>
<feature type="non-terminal residue" evidence="3">
    <location>
        <position position="1"/>
    </location>
</feature>
<evidence type="ECO:0000313" key="4">
    <source>
        <dbReference type="Proteomes" id="UP000763505"/>
    </source>
</evidence>
<dbReference type="PANTHER" id="PTHR34385:SF1">
    <property type="entry name" value="PEPTIDOGLYCAN L-ALANYL-D-GLUTAMATE ENDOPEPTIDASE CWLK"/>
    <property type="match status" value="1"/>
</dbReference>